<name>A0A2S1YQ62_9FLAO</name>
<evidence type="ECO:0000259" key="5">
    <source>
        <dbReference type="Pfam" id="PF01095"/>
    </source>
</evidence>
<dbReference type="EMBL" id="CP029255">
    <property type="protein sequence ID" value="AWK06254.1"/>
    <property type="molecule type" value="Genomic_DNA"/>
</dbReference>
<feature type="domain" description="Pectinesterase catalytic" evidence="5">
    <location>
        <begin position="30"/>
        <end position="340"/>
    </location>
</feature>
<organism evidence="6 7">
    <name type="scientific">Flavobacterium crocinum</name>
    <dbReference type="NCBI Taxonomy" id="2183896"/>
    <lineage>
        <taxon>Bacteria</taxon>
        <taxon>Pseudomonadati</taxon>
        <taxon>Bacteroidota</taxon>
        <taxon>Flavobacteriia</taxon>
        <taxon>Flavobacteriales</taxon>
        <taxon>Flavobacteriaceae</taxon>
        <taxon>Flavobacterium</taxon>
    </lineage>
</organism>
<keyword evidence="7" id="KW-1185">Reference proteome</keyword>
<dbReference type="InterPro" id="IPR011050">
    <property type="entry name" value="Pectin_lyase_fold/virulence"/>
</dbReference>
<reference evidence="6 7" key="1">
    <citation type="submission" date="2018-05" db="EMBL/GenBank/DDBJ databases">
        <title>Genome sequencing of Flavobacterium sp. HYN0056.</title>
        <authorList>
            <person name="Yi H."/>
            <person name="Baek C."/>
        </authorList>
    </citation>
    <scope>NUCLEOTIDE SEQUENCE [LARGE SCALE GENOMIC DNA]</scope>
    <source>
        <strain evidence="6 7">HYN0056</strain>
    </source>
</reference>
<protein>
    <submittedName>
        <fullName evidence="6">Pectin esterase</fullName>
    </submittedName>
</protein>
<dbReference type="KEGG" id="fcr:HYN56_19270"/>
<dbReference type="RefSeq" id="WP_109193671.1">
    <property type="nucleotide sequence ID" value="NZ_CP029255.1"/>
</dbReference>
<evidence type="ECO:0000256" key="1">
    <source>
        <dbReference type="ARBA" id="ARBA00008891"/>
    </source>
</evidence>
<dbReference type="AlphaFoldDB" id="A0A2S1YQ62"/>
<keyword evidence="4" id="KW-0732">Signal</keyword>
<evidence type="ECO:0000256" key="4">
    <source>
        <dbReference type="SAM" id="SignalP"/>
    </source>
</evidence>
<dbReference type="PANTHER" id="PTHR31321:SF57">
    <property type="entry name" value="PECTINESTERASE 53-RELATED"/>
    <property type="match status" value="1"/>
</dbReference>
<dbReference type="PANTHER" id="PTHR31321">
    <property type="entry name" value="ACYL-COA THIOESTER HYDROLASE YBHC-RELATED"/>
    <property type="match status" value="1"/>
</dbReference>
<proteinExistence type="inferred from homology"/>
<dbReference type="Proteomes" id="UP000245250">
    <property type="component" value="Chromosome"/>
</dbReference>
<feature type="chain" id="PRO_5015670557" evidence="4">
    <location>
        <begin position="25"/>
        <end position="349"/>
    </location>
</feature>
<keyword evidence="3" id="KW-0063">Aspartyl esterase</keyword>
<dbReference type="Gene3D" id="2.160.20.10">
    <property type="entry name" value="Single-stranded right-handed beta-helix, Pectin lyase-like"/>
    <property type="match status" value="1"/>
</dbReference>
<sequence length="349" mass="38954">MKKSFYKWAVCIACMIIVPNYLSAQTKDKITVAIDGSGDYVNIQAAVNAVPAEKATRTMIFIKNGLYNTEKIIVPADKKRITFKGENREKTILSYHIFDCTGGLNNKCPAEDAAKWEGQNIRTSASVTIQGDEFRAENITFQNTAGPVGQALAVFITSDKNTFINCNFLGYQDTMLLGKDGTRSYFKNCMILGRTDYIYGGGIGYFDSCEIRSYGGGWITAPSTPKDQKYGFVFNKCKLTFIGNSPRVNDDKQPFSLGRPWHNYPKVAWLNCEMSKELNPLGWPTTWRMDYASTSSDLHLYEYNNKGEGANMTGRAKWEGLKAISASEAKLYSVENVLNGSDNWKPSAK</sequence>
<dbReference type="OrthoDB" id="1282968at2"/>
<gene>
    <name evidence="6" type="ORF">HYN56_19270</name>
</gene>
<dbReference type="InterPro" id="IPR012334">
    <property type="entry name" value="Pectin_lyas_fold"/>
</dbReference>
<dbReference type="SUPFAM" id="SSF51126">
    <property type="entry name" value="Pectin lyase-like"/>
    <property type="match status" value="1"/>
</dbReference>
<comment type="similarity">
    <text evidence="1">Belongs to the pectinesterase family.</text>
</comment>
<evidence type="ECO:0000256" key="2">
    <source>
        <dbReference type="ARBA" id="ARBA00022801"/>
    </source>
</evidence>
<evidence type="ECO:0000313" key="7">
    <source>
        <dbReference type="Proteomes" id="UP000245250"/>
    </source>
</evidence>
<accession>A0A2S1YQ62</accession>
<dbReference type="InterPro" id="IPR000070">
    <property type="entry name" value="Pectinesterase_cat"/>
</dbReference>
<dbReference type="GO" id="GO:0009279">
    <property type="term" value="C:cell outer membrane"/>
    <property type="evidence" value="ECO:0007669"/>
    <property type="project" value="TreeGrafter"/>
</dbReference>
<dbReference type="GO" id="GO:0030599">
    <property type="term" value="F:pectinesterase activity"/>
    <property type="evidence" value="ECO:0007669"/>
    <property type="project" value="InterPro"/>
</dbReference>
<evidence type="ECO:0000256" key="3">
    <source>
        <dbReference type="ARBA" id="ARBA00023085"/>
    </source>
</evidence>
<dbReference type="GO" id="GO:0042545">
    <property type="term" value="P:cell wall modification"/>
    <property type="evidence" value="ECO:0007669"/>
    <property type="project" value="InterPro"/>
</dbReference>
<dbReference type="Pfam" id="PF01095">
    <property type="entry name" value="Pectinesterase"/>
    <property type="match status" value="1"/>
</dbReference>
<keyword evidence="2" id="KW-0378">Hydrolase</keyword>
<feature type="signal peptide" evidence="4">
    <location>
        <begin position="1"/>
        <end position="24"/>
    </location>
</feature>
<evidence type="ECO:0000313" key="6">
    <source>
        <dbReference type="EMBL" id="AWK06254.1"/>
    </source>
</evidence>